<gene>
    <name evidence="7" type="ORF">FGG08_004608</name>
</gene>
<organism evidence="7 8">
    <name type="scientific">Glutinoglossum americanum</name>
    <dbReference type="NCBI Taxonomy" id="1670608"/>
    <lineage>
        <taxon>Eukaryota</taxon>
        <taxon>Fungi</taxon>
        <taxon>Dikarya</taxon>
        <taxon>Ascomycota</taxon>
        <taxon>Pezizomycotina</taxon>
        <taxon>Geoglossomycetes</taxon>
        <taxon>Geoglossales</taxon>
        <taxon>Geoglossaceae</taxon>
        <taxon>Glutinoglossum</taxon>
    </lineage>
</organism>
<keyword evidence="3" id="KW-0274">FAD</keyword>
<dbReference type="GO" id="GO:0071949">
    <property type="term" value="F:FAD binding"/>
    <property type="evidence" value="ECO:0007669"/>
    <property type="project" value="InterPro"/>
</dbReference>
<evidence type="ECO:0000259" key="6">
    <source>
        <dbReference type="Pfam" id="PF01494"/>
    </source>
</evidence>
<feature type="domain" description="FAD-binding" evidence="6">
    <location>
        <begin position="29"/>
        <end position="190"/>
    </location>
</feature>
<evidence type="ECO:0000313" key="7">
    <source>
        <dbReference type="EMBL" id="KAH0538832.1"/>
    </source>
</evidence>
<dbReference type="Proteomes" id="UP000698800">
    <property type="component" value="Unassembled WGS sequence"/>
</dbReference>
<keyword evidence="2" id="KW-0285">Flavoprotein</keyword>
<keyword evidence="8" id="KW-1185">Reference proteome</keyword>
<evidence type="ECO:0000313" key="8">
    <source>
        <dbReference type="Proteomes" id="UP000698800"/>
    </source>
</evidence>
<dbReference type="InterPro" id="IPR036188">
    <property type="entry name" value="FAD/NAD-bd_sf"/>
</dbReference>
<dbReference type="InterPro" id="IPR002938">
    <property type="entry name" value="FAD-bd"/>
</dbReference>
<name>A0A9P8L2K0_9PEZI</name>
<dbReference type="InterPro" id="IPR050493">
    <property type="entry name" value="FAD-dep_Monooxygenase_BioMet"/>
</dbReference>
<dbReference type="SUPFAM" id="SSF54373">
    <property type="entry name" value="FAD-linked reductases, C-terminal domain"/>
    <property type="match status" value="1"/>
</dbReference>
<evidence type="ECO:0000256" key="1">
    <source>
        <dbReference type="ARBA" id="ARBA00007992"/>
    </source>
</evidence>
<comment type="similarity">
    <text evidence="1">Belongs to the paxM FAD-dependent monooxygenase family.</text>
</comment>
<keyword evidence="4" id="KW-0560">Oxidoreductase</keyword>
<accession>A0A9P8L2K0</accession>
<evidence type="ECO:0000256" key="4">
    <source>
        <dbReference type="ARBA" id="ARBA00023002"/>
    </source>
</evidence>
<proteinExistence type="inferred from homology"/>
<protein>
    <recommendedName>
        <fullName evidence="6">FAD-binding domain-containing protein</fullName>
    </recommendedName>
</protein>
<evidence type="ECO:0000256" key="5">
    <source>
        <dbReference type="ARBA" id="ARBA00023033"/>
    </source>
</evidence>
<dbReference type="GO" id="GO:0004497">
    <property type="term" value="F:monooxygenase activity"/>
    <property type="evidence" value="ECO:0007669"/>
    <property type="project" value="UniProtKB-KW"/>
</dbReference>
<dbReference type="AlphaFoldDB" id="A0A9P8L2K0"/>
<comment type="caution">
    <text evidence="7">The sequence shown here is derived from an EMBL/GenBank/DDBJ whole genome shotgun (WGS) entry which is preliminary data.</text>
</comment>
<keyword evidence="5" id="KW-0503">Monooxygenase</keyword>
<dbReference type="OrthoDB" id="16820at2759"/>
<dbReference type="Gene3D" id="3.50.50.60">
    <property type="entry name" value="FAD/NAD(P)-binding domain"/>
    <property type="match status" value="1"/>
</dbReference>
<sequence length="321" mass="35584">MLLNGKNLISTSLLAPHKEERDEEEDLHLLVIGAGLCGLSAAISTRLSGPRVTLLERTPVLTELGAGLGLTPNATRLFHAWGVHDQLACMAAPPSTLSVRRYDGTLLLAHEERWQEKCLKRYGAPFWGMHRVDLQKVLASRAEELGVVIKLSARVVGIDFSVPSVTLSTGEIITADIILGADGLWSTSRDLFLGSPVPPILTGDLAYRIVLNRDQIEDEELREWVSNPTANFWAGPHSHVAGYSVRRGEVYNLVLLCPDDLGDADVSRVEGDVEEMRKRFEGWDPILKRFLAQVKKVDKWRLMHLDALPAWKNPQGTFVMA</sequence>
<dbReference type="EMBL" id="JAGHQL010000095">
    <property type="protein sequence ID" value="KAH0538832.1"/>
    <property type="molecule type" value="Genomic_DNA"/>
</dbReference>
<dbReference type="PANTHER" id="PTHR13789">
    <property type="entry name" value="MONOOXYGENASE"/>
    <property type="match status" value="1"/>
</dbReference>
<reference evidence="7" key="1">
    <citation type="submission" date="2021-03" db="EMBL/GenBank/DDBJ databases">
        <title>Comparative genomics and phylogenomic investigation of the class Geoglossomycetes provide insights into ecological specialization and systematics.</title>
        <authorList>
            <person name="Melie T."/>
            <person name="Pirro S."/>
            <person name="Miller A.N."/>
            <person name="Quandt A."/>
        </authorList>
    </citation>
    <scope>NUCLEOTIDE SEQUENCE</scope>
    <source>
        <strain evidence="7">GBOQ0MN5Z8</strain>
    </source>
</reference>
<evidence type="ECO:0000256" key="2">
    <source>
        <dbReference type="ARBA" id="ARBA00022630"/>
    </source>
</evidence>
<dbReference type="SUPFAM" id="SSF51905">
    <property type="entry name" value="FAD/NAD(P)-binding domain"/>
    <property type="match status" value="1"/>
</dbReference>
<evidence type="ECO:0000256" key="3">
    <source>
        <dbReference type="ARBA" id="ARBA00022827"/>
    </source>
</evidence>
<dbReference type="PRINTS" id="PR00420">
    <property type="entry name" value="RNGMNOXGNASE"/>
</dbReference>
<dbReference type="Pfam" id="PF01494">
    <property type="entry name" value="FAD_binding_3"/>
    <property type="match status" value="1"/>
</dbReference>
<dbReference type="PANTHER" id="PTHR13789:SF238">
    <property type="entry name" value="PUTATIVE (AFU_ORTHOLOGUE AFUA_2G01680)-RELATED"/>
    <property type="match status" value="1"/>
</dbReference>